<evidence type="ECO:0000256" key="1">
    <source>
        <dbReference type="SAM" id="MobiDB-lite"/>
    </source>
</evidence>
<organism evidence="3 4">
    <name type="scientific">Frankia alni (strain DSM 45986 / CECT 9034 / ACN14a)</name>
    <dbReference type="NCBI Taxonomy" id="326424"/>
    <lineage>
        <taxon>Bacteria</taxon>
        <taxon>Bacillati</taxon>
        <taxon>Actinomycetota</taxon>
        <taxon>Actinomycetes</taxon>
        <taxon>Frankiales</taxon>
        <taxon>Frankiaceae</taxon>
        <taxon>Frankia</taxon>
    </lineage>
</organism>
<name>Q0REI0_FRAAA</name>
<feature type="compositionally biased region" description="Low complexity" evidence="1">
    <location>
        <begin position="38"/>
        <end position="53"/>
    </location>
</feature>
<dbReference type="EMBL" id="CT573213">
    <property type="protein sequence ID" value="CAJ64130.1"/>
    <property type="molecule type" value="Genomic_DNA"/>
</dbReference>
<feature type="region of interest" description="Disordered" evidence="1">
    <location>
        <begin position="31"/>
        <end position="56"/>
    </location>
</feature>
<accession>Q0REI0</accession>
<gene>
    <name evidence="3" type="ordered locus">FRAAL5497</name>
</gene>
<dbReference type="HOGENOM" id="CLU_030803_0_0_11"/>
<dbReference type="RefSeq" id="WP_011606581.1">
    <property type="nucleotide sequence ID" value="NC_008278.1"/>
</dbReference>
<evidence type="ECO:0000259" key="2">
    <source>
        <dbReference type="Pfam" id="PF20254"/>
    </source>
</evidence>
<dbReference type="eggNOG" id="COG3266">
    <property type="taxonomic scope" value="Bacteria"/>
</dbReference>
<dbReference type="AlphaFoldDB" id="Q0REI0"/>
<keyword evidence="4" id="KW-1185">Reference proteome</keyword>
<evidence type="ECO:0000313" key="4">
    <source>
        <dbReference type="Proteomes" id="UP000000657"/>
    </source>
</evidence>
<dbReference type="Proteomes" id="UP000000657">
    <property type="component" value="Chromosome"/>
</dbReference>
<dbReference type="KEGG" id="fal:FRAAL5497"/>
<proteinExistence type="predicted"/>
<feature type="domain" description="N,N-dimethylformamidase beta subunit-like C-terminal" evidence="2">
    <location>
        <begin position="105"/>
        <end position="467"/>
    </location>
</feature>
<reference evidence="3 4" key="1">
    <citation type="journal article" date="2007" name="Genome Res.">
        <title>Genome characteristics of facultatively symbiotic Frankia sp. strains reflect host range and host plant biogeography.</title>
        <authorList>
            <person name="Normand P."/>
            <person name="Lapierre P."/>
            <person name="Tisa L.S."/>
            <person name="Gogarten J.P."/>
            <person name="Alloisio N."/>
            <person name="Bagnarol E."/>
            <person name="Bassi C.A."/>
            <person name="Berry A.M."/>
            <person name="Bickhart D.M."/>
            <person name="Choisne N."/>
            <person name="Couloux A."/>
            <person name="Cournoyer B."/>
            <person name="Cruveiller S."/>
            <person name="Daubin V."/>
            <person name="Demange N."/>
            <person name="Francino M.P."/>
            <person name="Goltsman E."/>
            <person name="Huang Y."/>
            <person name="Kopp O.R."/>
            <person name="Labarre L."/>
            <person name="Lapidus A."/>
            <person name="Lavire C."/>
            <person name="Marechal J."/>
            <person name="Martinez M."/>
            <person name="Mastronunzio J.E."/>
            <person name="Mullin B.C."/>
            <person name="Niemann J."/>
            <person name="Pujic P."/>
            <person name="Rawnsley T."/>
            <person name="Rouy Z."/>
            <person name="Schenowitz C."/>
            <person name="Sellstedt A."/>
            <person name="Tavares F."/>
            <person name="Tomkins J.P."/>
            <person name="Vallenet D."/>
            <person name="Valverde C."/>
            <person name="Wall L.G."/>
            <person name="Wang Y."/>
            <person name="Medigue C."/>
            <person name="Benson D.R."/>
        </authorList>
    </citation>
    <scope>NUCLEOTIDE SEQUENCE [LARGE SCALE GENOMIC DNA]</scope>
    <source>
        <strain evidence="4">DSM 45986 / CECT 9034 / ACN14a</strain>
    </source>
</reference>
<sequence>MRRRRLIRLVASVCVWACGFALVGCVGGTPPPRRPEAARLPTPTGPPGDQQGGFDVRAENARPGAECGLSQLGPQNAVEGWLDHAGIAAGTPVRLFASTTAPTLTISVFRTGWYGGRTCRLLTTVGPLPGRRQAGQAHSPATNTISAASWAPTATFPTASWPPGDYLFRLDASDGNHRYVPLTVRGPSAAGRVVILNAVTTWQAYNAWGGYSLYHGPRGFADRARVVSFDRPYDYGDGAADFTGNEEPLVALAERLGLPVSYATDLDLHADPHLLDGARAVISLGHDEYYSPAMRAALSAARDRGTNLAFLGANAVYRRIRLDPSPLGPDRLETAYKVAQEDPLYGRDDAHITANWPSPPNADPESSLTGGMYQCNPVHGDMVVARPRSWLLEGTGLAADARLPGLIGSEYDRVDLAYPTPRPIEVIAHSPITCRGVHDFSDVSYYTTPSGAGVFDSGTSAWVCPLADVCGPGAGGPAIQRAITQITTNLLTAFAAGPAGVRHPAVDAVPAEDHGGAAPGEKN</sequence>
<protein>
    <recommendedName>
        <fullName evidence="2">N,N-dimethylformamidase beta subunit-like C-terminal domain-containing protein</fullName>
    </recommendedName>
</protein>
<dbReference type="STRING" id="326424.FRAAL5497"/>
<dbReference type="PROSITE" id="PS51257">
    <property type="entry name" value="PROKAR_LIPOPROTEIN"/>
    <property type="match status" value="1"/>
</dbReference>
<dbReference type="InterPro" id="IPR046540">
    <property type="entry name" value="DMFA2_C"/>
</dbReference>
<dbReference type="Pfam" id="PF20254">
    <property type="entry name" value="DMFA2_C"/>
    <property type="match status" value="1"/>
</dbReference>
<evidence type="ECO:0000313" key="3">
    <source>
        <dbReference type="EMBL" id="CAJ64130.1"/>
    </source>
</evidence>